<keyword evidence="4 6" id="KW-0418">Kinase</keyword>
<dbReference type="Gene3D" id="3.50.7.10">
    <property type="entry name" value="GroEL"/>
    <property type="match status" value="1"/>
</dbReference>
<dbReference type="SMART" id="SM00330">
    <property type="entry name" value="PIPKc"/>
    <property type="match status" value="1"/>
</dbReference>
<feature type="compositionally biased region" description="Polar residues" evidence="7">
    <location>
        <begin position="76"/>
        <end position="102"/>
    </location>
</feature>
<dbReference type="KEGG" id="mbr:MONBRDRAFT_32550"/>
<dbReference type="PANTHER" id="PTHR45748:SF7">
    <property type="entry name" value="1-PHOSPHATIDYLINOSITOL 3-PHOSPHATE 5-KINASE-RELATED"/>
    <property type="match status" value="1"/>
</dbReference>
<dbReference type="CDD" id="cd03334">
    <property type="entry name" value="Fab1_TCP"/>
    <property type="match status" value="1"/>
</dbReference>
<dbReference type="SUPFAM" id="SSF52029">
    <property type="entry name" value="GroEL apical domain-like"/>
    <property type="match status" value="1"/>
</dbReference>
<dbReference type="GO" id="GO:0007033">
    <property type="term" value="P:vacuole organization"/>
    <property type="evidence" value="ECO:0000318"/>
    <property type="project" value="GO_Central"/>
</dbReference>
<dbReference type="PROSITE" id="PS51455">
    <property type="entry name" value="PIPK"/>
    <property type="match status" value="1"/>
</dbReference>
<evidence type="ECO:0000256" key="4">
    <source>
        <dbReference type="ARBA" id="ARBA00022777"/>
    </source>
</evidence>
<dbReference type="InterPro" id="IPR027409">
    <property type="entry name" value="GroEL-like_apical_dom_sf"/>
</dbReference>
<dbReference type="Pfam" id="PF01504">
    <property type="entry name" value="PIP5K"/>
    <property type="match status" value="1"/>
</dbReference>
<dbReference type="InterPro" id="IPR002423">
    <property type="entry name" value="Cpn60/GroEL/TCP-1"/>
</dbReference>
<dbReference type="CDD" id="cd17300">
    <property type="entry name" value="PIPKc_PIKfyve"/>
    <property type="match status" value="1"/>
</dbReference>
<dbReference type="PANTHER" id="PTHR45748">
    <property type="entry name" value="1-PHOSPHATIDYLINOSITOL 3-PHOSPHATE 5-KINASE-RELATED"/>
    <property type="match status" value="1"/>
</dbReference>
<dbReference type="Proteomes" id="UP000001357">
    <property type="component" value="Unassembled WGS sequence"/>
</dbReference>
<feature type="region of interest" description="Disordered" evidence="7">
    <location>
        <begin position="308"/>
        <end position="327"/>
    </location>
</feature>
<dbReference type="EC" id="2.7.1.150" evidence="1"/>
<dbReference type="Gene3D" id="1.10.10.10">
    <property type="entry name" value="Winged helix-like DNA-binding domain superfamily/Winged helix DNA-binding domain"/>
    <property type="match status" value="1"/>
</dbReference>
<organism evidence="10 11">
    <name type="scientific">Monosiga brevicollis</name>
    <name type="common">Choanoflagellate</name>
    <dbReference type="NCBI Taxonomy" id="81824"/>
    <lineage>
        <taxon>Eukaryota</taxon>
        <taxon>Choanoflagellata</taxon>
        <taxon>Craspedida</taxon>
        <taxon>Salpingoecidae</taxon>
        <taxon>Monosiga</taxon>
    </lineage>
</organism>
<feature type="region of interest" description="Disordered" evidence="7">
    <location>
        <begin position="1597"/>
        <end position="1639"/>
    </location>
</feature>
<feature type="compositionally biased region" description="Basic and acidic residues" evidence="7">
    <location>
        <begin position="1598"/>
        <end position="1613"/>
    </location>
</feature>
<feature type="compositionally biased region" description="Polar residues" evidence="7">
    <location>
        <begin position="1118"/>
        <end position="1131"/>
    </location>
</feature>
<dbReference type="SUPFAM" id="SSF56104">
    <property type="entry name" value="SAICAR synthase-like"/>
    <property type="match status" value="1"/>
</dbReference>
<feature type="region of interest" description="Disordered" evidence="7">
    <location>
        <begin position="1084"/>
        <end position="1157"/>
    </location>
</feature>
<dbReference type="InterPro" id="IPR044769">
    <property type="entry name" value="PIKfyve_PIPKc"/>
</dbReference>
<dbReference type="EMBL" id="CH991552">
    <property type="protein sequence ID" value="EDQ89117.1"/>
    <property type="molecule type" value="Genomic_DNA"/>
</dbReference>
<feature type="region of interest" description="Disordered" evidence="7">
    <location>
        <begin position="351"/>
        <end position="422"/>
    </location>
</feature>
<dbReference type="InterPro" id="IPR036390">
    <property type="entry name" value="WH_DNA-bd_sf"/>
</dbReference>
<evidence type="ECO:0000259" key="9">
    <source>
        <dbReference type="PROSITE" id="PS51455"/>
    </source>
</evidence>
<gene>
    <name evidence="10" type="ORF">MONBRDRAFT_32550</name>
</gene>
<keyword evidence="3 6" id="KW-0547">Nucleotide-binding</keyword>
<accession>A9V092</accession>
<dbReference type="InterPro" id="IPR036388">
    <property type="entry name" value="WH-like_DNA-bd_sf"/>
</dbReference>
<dbReference type="PROSITE" id="PS50186">
    <property type="entry name" value="DEP"/>
    <property type="match status" value="1"/>
</dbReference>
<dbReference type="InParanoid" id="A9V092"/>
<feature type="compositionally biased region" description="Polar residues" evidence="7">
    <location>
        <begin position="1274"/>
        <end position="1289"/>
    </location>
</feature>
<feature type="region of interest" description="Disordered" evidence="7">
    <location>
        <begin position="974"/>
        <end position="1020"/>
    </location>
</feature>
<dbReference type="SUPFAM" id="SSF46785">
    <property type="entry name" value="Winged helix' DNA-binding domain"/>
    <property type="match status" value="1"/>
</dbReference>
<dbReference type="FunFam" id="3.50.7.10:FF:000007">
    <property type="entry name" value="1-phosphatidylinositol 3-phosphate 5-kinase isoform X1"/>
    <property type="match status" value="1"/>
</dbReference>
<dbReference type="eggNOG" id="KOG0230">
    <property type="taxonomic scope" value="Eukaryota"/>
</dbReference>
<dbReference type="FunFam" id="3.30.800.10:FF:000020">
    <property type="entry name" value="Predicted protein"/>
    <property type="match status" value="1"/>
</dbReference>
<evidence type="ECO:0000256" key="1">
    <source>
        <dbReference type="ARBA" id="ARBA00012009"/>
    </source>
</evidence>
<protein>
    <recommendedName>
        <fullName evidence="1">1-phosphatidylinositol-3-phosphate 5-kinase</fullName>
        <ecNumber evidence="1">2.7.1.150</ecNumber>
    </recommendedName>
</protein>
<dbReference type="GO" id="GO:0005524">
    <property type="term" value="F:ATP binding"/>
    <property type="evidence" value="ECO:0007669"/>
    <property type="project" value="UniProtKB-UniRule"/>
</dbReference>
<dbReference type="InterPro" id="IPR002498">
    <property type="entry name" value="PInositol-4-P-4/5-kinase_core"/>
</dbReference>
<dbReference type="Pfam" id="PF00610">
    <property type="entry name" value="DEP"/>
    <property type="match status" value="1"/>
</dbReference>
<evidence type="ECO:0000259" key="8">
    <source>
        <dbReference type="PROSITE" id="PS50186"/>
    </source>
</evidence>
<dbReference type="STRING" id="81824.A9V092"/>
<dbReference type="GO" id="GO:0000285">
    <property type="term" value="F:1-phosphatidylinositol-3-phosphate 5-kinase activity"/>
    <property type="evidence" value="ECO:0000318"/>
    <property type="project" value="GO_Central"/>
</dbReference>
<dbReference type="FunCoup" id="A9V092">
    <property type="interactions" value="1030"/>
</dbReference>
<keyword evidence="11" id="KW-1185">Reference proteome</keyword>
<evidence type="ECO:0000256" key="5">
    <source>
        <dbReference type="ARBA" id="ARBA00022840"/>
    </source>
</evidence>
<evidence type="ECO:0000256" key="7">
    <source>
        <dbReference type="SAM" id="MobiDB-lite"/>
    </source>
</evidence>
<dbReference type="RefSeq" id="XP_001746222.1">
    <property type="nucleotide sequence ID" value="XM_001746170.1"/>
</dbReference>
<feature type="compositionally biased region" description="Low complexity" evidence="7">
    <location>
        <begin position="974"/>
        <end position="991"/>
    </location>
</feature>
<feature type="domain" description="PIPK" evidence="9">
    <location>
        <begin position="1239"/>
        <end position="1574"/>
    </location>
</feature>
<keyword evidence="5 6" id="KW-0067">ATP-binding</keyword>
<dbReference type="SMART" id="SM00049">
    <property type="entry name" value="DEP"/>
    <property type="match status" value="1"/>
</dbReference>
<feature type="domain" description="DEP" evidence="8">
    <location>
        <begin position="228"/>
        <end position="309"/>
    </location>
</feature>
<evidence type="ECO:0000256" key="3">
    <source>
        <dbReference type="ARBA" id="ARBA00022741"/>
    </source>
</evidence>
<feature type="compositionally biased region" description="Low complexity" evidence="7">
    <location>
        <begin position="103"/>
        <end position="121"/>
    </location>
</feature>
<feature type="compositionally biased region" description="Low complexity" evidence="7">
    <location>
        <begin position="1099"/>
        <end position="1109"/>
    </location>
</feature>
<feature type="compositionally biased region" description="Polar residues" evidence="7">
    <location>
        <begin position="376"/>
        <end position="387"/>
    </location>
</feature>
<evidence type="ECO:0000256" key="2">
    <source>
        <dbReference type="ARBA" id="ARBA00022679"/>
    </source>
</evidence>
<keyword evidence="2 6" id="KW-0808">Transferase</keyword>
<dbReference type="GO" id="GO:0046854">
    <property type="term" value="P:phosphatidylinositol phosphate biosynthetic process"/>
    <property type="evidence" value="ECO:0000318"/>
    <property type="project" value="GO_Central"/>
</dbReference>
<dbReference type="Pfam" id="PF00118">
    <property type="entry name" value="Cpn60_TCP1"/>
    <property type="match status" value="1"/>
</dbReference>
<feature type="region of interest" description="Disordered" evidence="7">
    <location>
        <begin position="1"/>
        <end position="21"/>
    </location>
</feature>
<feature type="compositionally biased region" description="Polar residues" evidence="7">
    <location>
        <begin position="311"/>
        <end position="320"/>
    </location>
</feature>
<dbReference type="Gene3D" id="3.30.810.10">
    <property type="entry name" value="2-Layer Sandwich"/>
    <property type="match status" value="1"/>
</dbReference>
<dbReference type="InterPro" id="IPR000591">
    <property type="entry name" value="DEP_dom"/>
</dbReference>
<evidence type="ECO:0000313" key="11">
    <source>
        <dbReference type="Proteomes" id="UP000001357"/>
    </source>
</evidence>
<evidence type="ECO:0000313" key="10">
    <source>
        <dbReference type="EMBL" id="EDQ89117.1"/>
    </source>
</evidence>
<dbReference type="CDD" id="cd04371">
    <property type="entry name" value="DEP"/>
    <property type="match status" value="1"/>
</dbReference>
<dbReference type="GO" id="GO:0035556">
    <property type="term" value="P:intracellular signal transduction"/>
    <property type="evidence" value="ECO:0007669"/>
    <property type="project" value="InterPro"/>
</dbReference>
<dbReference type="GO" id="GO:0010008">
    <property type="term" value="C:endosome membrane"/>
    <property type="evidence" value="ECO:0000318"/>
    <property type="project" value="GO_Central"/>
</dbReference>
<name>A9V092_MONBE</name>
<feature type="compositionally biased region" description="Low complexity" evidence="7">
    <location>
        <begin position="60"/>
        <end position="75"/>
    </location>
</feature>
<dbReference type="InterPro" id="IPR027484">
    <property type="entry name" value="PInositol-4-P-5-kinase_N"/>
</dbReference>
<dbReference type="FunFam" id="3.30.810.10:FF:000001">
    <property type="entry name" value="1-phosphatidylinositol 3-phosphate 5-kinase FAB1"/>
    <property type="match status" value="1"/>
</dbReference>
<evidence type="ECO:0000256" key="6">
    <source>
        <dbReference type="PROSITE-ProRule" id="PRU00781"/>
    </source>
</evidence>
<dbReference type="InterPro" id="IPR027483">
    <property type="entry name" value="PInositol-4-P-4/5-kinase_C_sf"/>
</dbReference>
<dbReference type="OMA" id="WQSFGSM"/>
<reference evidence="10 11" key="1">
    <citation type="journal article" date="2008" name="Nature">
        <title>The genome of the choanoflagellate Monosiga brevicollis and the origin of metazoans.</title>
        <authorList>
            <consortium name="JGI Sequencing"/>
            <person name="King N."/>
            <person name="Westbrook M.J."/>
            <person name="Young S.L."/>
            <person name="Kuo A."/>
            <person name="Abedin M."/>
            <person name="Chapman J."/>
            <person name="Fairclough S."/>
            <person name="Hellsten U."/>
            <person name="Isogai Y."/>
            <person name="Letunic I."/>
            <person name="Marr M."/>
            <person name="Pincus D."/>
            <person name="Putnam N."/>
            <person name="Rokas A."/>
            <person name="Wright K.J."/>
            <person name="Zuzow R."/>
            <person name="Dirks W."/>
            <person name="Good M."/>
            <person name="Goodstein D."/>
            <person name="Lemons D."/>
            <person name="Li W."/>
            <person name="Lyons J.B."/>
            <person name="Morris A."/>
            <person name="Nichols S."/>
            <person name="Richter D.J."/>
            <person name="Salamov A."/>
            <person name="Bork P."/>
            <person name="Lim W.A."/>
            <person name="Manning G."/>
            <person name="Miller W.T."/>
            <person name="McGinnis W."/>
            <person name="Shapiro H."/>
            <person name="Tjian R."/>
            <person name="Grigoriev I.V."/>
            <person name="Rokhsar D."/>
        </authorList>
    </citation>
    <scope>NUCLEOTIDE SEQUENCE [LARGE SCALE GENOMIC DNA]</scope>
    <source>
        <strain evidence="11">MX1 / ATCC 50154</strain>
    </source>
</reference>
<dbReference type="Gene3D" id="3.30.800.10">
    <property type="entry name" value="Phosphatidylinositol Phosphate Kinase II Beta"/>
    <property type="match status" value="1"/>
</dbReference>
<feature type="region of interest" description="Disordered" evidence="7">
    <location>
        <begin position="1266"/>
        <end position="1289"/>
    </location>
</feature>
<proteinExistence type="predicted"/>
<feature type="region of interest" description="Disordered" evidence="7">
    <location>
        <begin position="33"/>
        <end position="128"/>
    </location>
</feature>
<dbReference type="GeneID" id="5891394"/>
<feature type="compositionally biased region" description="Acidic residues" evidence="7">
    <location>
        <begin position="351"/>
        <end position="360"/>
    </location>
</feature>
<sequence>MEEQYVSLGDPPPEPPEEENSFSLASFLGFSRSTKRAAPAEAAAAPATSKDGVAADKTGPAPLAAAPEPIILPPAQSQQQQITSTDRTTTQPASTPISSTLEGSLAASTGSGSTQGPAPGSVPGSASIPVDARRASFTAGAQASSNVLASAPGPAAPPAPGDYSSFSAHDRVSILNRFTSLVKTDTEQAFRQHWMPDESAPECYECGGTFNLHAPLEDARRFLQQVAAERTLDIRLHREQLVRYANTFVASELINLMITMRFAQKREQAIEIAQGLLEAGFITMAREDGPTTFQDDYVLMRVAPKTFADQDPSTPQTISSADDETDDAPSWFRQIETQPFIPDAEILEESKDEFDEDGDDLNASFSPGSLPPLEPRSSSMTKSQYLSTPKAHRNSISRGSPTPFRRRTNQSSIGVVEPPNIDVIPGSPPSDTELLQWHELGAEWHDVLLPLAMRAAASVRPQVQNGDDLDVRSYVKVRCLTGGEPRHSHYYSGVIFTKHVAHKRMRTNIHDPTILILRFPLEFTPRGESKYASLETVLRQEHEFLKNAVQRIRNMRPQVVVAQKAVARIALDLLEQAGITLLINVKPSAVRYLARCTQATILNSIEELNVARQLGRCSHFSIEYFRAADDERKTLAVFDGCPAELGCTIILRGLDDIKRLTTVKGILKFLCYAAYHLELEKRLLADQFVGFASPDAVHAIIERQIAATVSIKPARLLRLSVDQNQQSCLEPQLVTLKYYSSNDLTLGYYVDQMCLNPNYVCPNDQCGLPVERHVRTFVHGDAQIEVGTERLKTPIPDPTGGDNPLLMWSWCEECSMQTPPVLVSSETWHMSLGKYLELTFLADAYRVMEGLCPHCFYKCHLRYFGKGNLIAYFDRKPIVPLEVAFAPKALVIPKLGSFVADWEDQIQKFDAAIDNLKANAGKRLGMVEKVHADHQAQLQARLPRLQGVINDELAALTKELEAFESSVHEWKALQTPQAEATATVTPETAATQEDDTPQAEEGPPIKPVGPDLSSSILEADPTDPAFSTALLKGPISSKATQLIPYDATAQLERTSFQVSRATVNATDRLNAAFKDMLLSLTRPKNKKDAAALPSPSPSPRTLASASSSAGLNLPDSAALQSANASTLTSPAVTRHESGTGSPTSREDAEDDPPQLLDTQAKDSSYLKKIAHLFPSNGPIRDIPVPLPNTEHPMHPTSKNFGVTVYEDEPSSLIAFTLSSEPYLQFVRERDHRVQEEDHIASAARTASANYLAAPAIETAEAASYPAHVAPSKPPTNSAARPSAQTTQEAIRTEQPHYCHNFSDQATDFYCEVWYAREFRDMRRMVIKDDRSDDEIEREFIHSLSRCIKWDARGGRSGADFCKMTDDRFILKQLSPSEARSVEQFLPHYFQYMRDAYMHNKPSLLAKIVGVYRIGYQNSARSTRKTMKQTVFIMDNLFFDRQIAHIYDLKGSMRNRHAGASDYVMLDENLVEKIAQSPLYIRPHSKAVLGKAIENDARFLSNLNIMDYSLLVGVDEQRQELVVGIIDYIRTFTLDKRLEMWIKSSGLLGGTGNMPTVISPRNYRRRFIEAMHRYFLLVPDSWTASSVLSFTRLNPDTAIDAKEQGTPRRPDRRSMQPLLSPVFAPSHADAAPRTDPNISI</sequence>
<feature type="compositionally biased region" description="Low complexity" evidence="7">
    <location>
        <begin position="37"/>
        <end position="47"/>
    </location>
</feature>